<evidence type="ECO:0000256" key="3">
    <source>
        <dbReference type="ARBA" id="ARBA00022729"/>
    </source>
</evidence>
<keyword evidence="5" id="KW-0326">Glycosidase</keyword>
<dbReference type="RefSeq" id="WP_242950463.1">
    <property type="nucleotide sequence ID" value="NZ_FWXH01000002.1"/>
</dbReference>
<dbReference type="GO" id="GO:0031640">
    <property type="term" value="P:killing of cells of another organism"/>
    <property type="evidence" value="ECO:0007669"/>
    <property type="project" value="UniProtKB-KW"/>
</dbReference>
<dbReference type="InterPro" id="IPR023346">
    <property type="entry name" value="Lysozyme-like_dom_sf"/>
</dbReference>
<gene>
    <name evidence="7" type="ORF">SAMN02745134_00623</name>
</gene>
<dbReference type="Gene3D" id="2.130.10.130">
    <property type="entry name" value="Integrin alpha, N-terminal"/>
    <property type="match status" value="2"/>
</dbReference>
<dbReference type="EMBL" id="FWXH01000002">
    <property type="protein sequence ID" value="SMC18646.1"/>
    <property type="molecule type" value="Genomic_DNA"/>
</dbReference>
<keyword evidence="8" id="KW-1185">Reference proteome</keyword>
<sequence length="789" mass="85932">MKSKSIFFVLFLGLIVTFMSNSKAYADVNTNGIIWKLHTATPLSKTDGNWSFAMGSYNNDGKPDIYCIKRNGGNGKTELHILNGANNYQSFLLETATALPETDGNWQFLVGDYNHDGKPDLYCIKENGANGKTEVHILNGADNYQSFLYETATTLPETDGNWQFAIGDYNNDGKPDLYCIKENGANGKTEVHILNGANNYQSFLLETATALPETDGNWQFGISDYNNDGVPDLYCIKKNGSGATEVHILNGSNNFQSFLFQSATPMEPTDQSTQFIVGQGSLNIYAIKEQGGTSTEVHEFGYPDQIGTGNTVDANGIIWKLHTATPLSKTDGNWSFAMGDYNNDGKPDIYCIKKSESKTEVHILNGANNYQSFLLETATALPQTDGNWQFAIGDYNHDGKPDLYCIKENGGNGKTEVHILNGADNYQSFLLEIATVLPQTDGNWQFAIGDYNHDGKPDLYCIKGNGGNGKTEVHILNGADNYQSFLLETATGLSQTDSNWQFGISDYNNDGVPDLYCIKKNGSGATEVHILNGANNFQSFLFESATPMEPTDQSTQFIVGQGSLSIYAIKEQGGTSTEVHEFGYQDNIITGNTGDTNGVAVNMASANIIYFIKECEGFAPSLYHDSVGVLTGGYGMTGVELNGLPASISETTATNLLTNHVNNEYYKQVLDIIHAHGVANPLQREVDAFTSFAYNNGINAFSGSTLLKLYASGSRGADIQNQFMQWVHAGDKVLPGLVTRRTYEWEIFSGSNASIPGYNCAPSISYINTAGNPTGQVVTNNNRYGASPY</sequence>
<comment type="similarity">
    <text evidence="5">Belongs to the glycosyl hydrolase 24 family.</text>
</comment>
<keyword evidence="4" id="KW-1035">Host cytoplasm</keyword>
<evidence type="ECO:0000313" key="8">
    <source>
        <dbReference type="Proteomes" id="UP000192468"/>
    </source>
</evidence>
<evidence type="ECO:0000256" key="5">
    <source>
        <dbReference type="RuleBase" id="RU003788"/>
    </source>
</evidence>
<keyword evidence="3 6" id="KW-0732">Signal</keyword>
<reference evidence="7 8" key="1">
    <citation type="submission" date="2017-04" db="EMBL/GenBank/DDBJ databases">
        <authorList>
            <person name="Afonso C.L."/>
            <person name="Miller P.J."/>
            <person name="Scott M.A."/>
            <person name="Spackman E."/>
            <person name="Goraichik I."/>
            <person name="Dimitrov K.M."/>
            <person name="Suarez D.L."/>
            <person name="Swayne D.E."/>
        </authorList>
    </citation>
    <scope>NUCLEOTIDE SEQUENCE [LARGE SCALE GENOMIC DNA]</scope>
    <source>
        <strain evidence="7 8">DSM 12555</strain>
    </source>
</reference>
<dbReference type="SUPFAM" id="SSF69318">
    <property type="entry name" value="Integrin alpha N-terminal domain"/>
    <property type="match status" value="2"/>
</dbReference>
<dbReference type="STRING" id="1121291.SAMN02745134_00623"/>
<dbReference type="InterPro" id="IPR033907">
    <property type="entry name" value="Endolysin_autolysin"/>
</dbReference>
<dbReference type="GO" id="GO:0003796">
    <property type="term" value="F:lysozyme activity"/>
    <property type="evidence" value="ECO:0007669"/>
    <property type="project" value="UniProtKB-EC"/>
</dbReference>
<evidence type="ECO:0000256" key="2">
    <source>
        <dbReference type="ARBA" id="ARBA00022638"/>
    </source>
</evidence>
<dbReference type="PANTHER" id="PTHR46580">
    <property type="entry name" value="SENSOR KINASE-RELATED"/>
    <property type="match status" value="1"/>
</dbReference>
<protein>
    <recommendedName>
        <fullName evidence="5">Lysozyme</fullName>
        <ecNumber evidence="5">3.2.1.17</ecNumber>
    </recommendedName>
</protein>
<evidence type="ECO:0000256" key="6">
    <source>
        <dbReference type="SAM" id="SignalP"/>
    </source>
</evidence>
<dbReference type="Pfam" id="PF00959">
    <property type="entry name" value="Phage_lysozyme"/>
    <property type="match status" value="1"/>
</dbReference>
<dbReference type="GO" id="GO:0042742">
    <property type="term" value="P:defense response to bacterium"/>
    <property type="evidence" value="ECO:0007669"/>
    <property type="project" value="UniProtKB-KW"/>
</dbReference>
<dbReference type="GO" id="GO:0009253">
    <property type="term" value="P:peptidoglycan catabolic process"/>
    <property type="evidence" value="ECO:0007669"/>
    <property type="project" value="InterPro"/>
</dbReference>
<evidence type="ECO:0000313" key="7">
    <source>
        <dbReference type="EMBL" id="SMC18646.1"/>
    </source>
</evidence>
<dbReference type="Pfam" id="PF13517">
    <property type="entry name" value="FG-GAP_3"/>
    <property type="match status" value="2"/>
</dbReference>
<feature type="chain" id="PRO_5039496396" description="Lysozyme" evidence="6">
    <location>
        <begin position="27"/>
        <end position="789"/>
    </location>
</feature>
<dbReference type="InterPro" id="IPR028994">
    <property type="entry name" value="Integrin_alpha_N"/>
</dbReference>
<evidence type="ECO:0000256" key="1">
    <source>
        <dbReference type="ARBA" id="ARBA00022529"/>
    </source>
</evidence>
<organism evidence="7 8">
    <name type="scientific">Clostridium acidisoli DSM 12555</name>
    <dbReference type="NCBI Taxonomy" id="1121291"/>
    <lineage>
        <taxon>Bacteria</taxon>
        <taxon>Bacillati</taxon>
        <taxon>Bacillota</taxon>
        <taxon>Clostridia</taxon>
        <taxon>Eubacteriales</taxon>
        <taxon>Clostridiaceae</taxon>
        <taxon>Clostridium</taxon>
    </lineage>
</organism>
<dbReference type="InterPro" id="IPR013517">
    <property type="entry name" value="FG-GAP"/>
</dbReference>
<dbReference type="InterPro" id="IPR023347">
    <property type="entry name" value="Lysozyme_dom_sf"/>
</dbReference>
<dbReference type="InterPro" id="IPR002196">
    <property type="entry name" value="Glyco_hydro_24"/>
</dbReference>
<comment type="catalytic activity">
    <reaction evidence="5">
        <text>Hydrolysis of (1-&gt;4)-beta-linkages between N-acetylmuramic acid and N-acetyl-D-glucosamine residues in a peptidoglycan and between N-acetyl-D-glucosamine residues in chitodextrins.</text>
        <dbReference type="EC" id="3.2.1.17"/>
    </reaction>
</comment>
<proteinExistence type="inferred from homology"/>
<keyword evidence="5" id="KW-0378">Hydrolase</keyword>
<evidence type="ECO:0000256" key="4">
    <source>
        <dbReference type="ARBA" id="ARBA00023200"/>
    </source>
</evidence>
<dbReference type="CDD" id="cd00737">
    <property type="entry name" value="lyz_endolysin_autolysin"/>
    <property type="match status" value="1"/>
</dbReference>
<dbReference type="Proteomes" id="UP000192468">
    <property type="component" value="Unassembled WGS sequence"/>
</dbReference>
<keyword evidence="2 5" id="KW-0081">Bacteriolytic enzyme</keyword>
<name>A0A1W1X3Z0_9CLOT</name>
<keyword evidence="1 5" id="KW-0929">Antimicrobial</keyword>
<dbReference type="EC" id="3.2.1.17" evidence="5"/>
<dbReference type="Gene3D" id="1.10.530.40">
    <property type="match status" value="1"/>
</dbReference>
<feature type="signal peptide" evidence="6">
    <location>
        <begin position="1"/>
        <end position="26"/>
    </location>
</feature>
<dbReference type="AlphaFoldDB" id="A0A1W1X3Z0"/>
<dbReference type="GO" id="GO:0016998">
    <property type="term" value="P:cell wall macromolecule catabolic process"/>
    <property type="evidence" value="ECO:0007669"/>
    <property type="project" value="InterPro"/>
</dbReference>
<accession>A0A1W1X3Z0</accession>
<dbReference type="SUPFAM" id="SSF53955">
    <property type="entry name" value="Lysozyme-like"/>
    <property type="match status" value="1"/>
</dbReference>
<dbReference type="PANTHER" id="PTHR46580:SF2">
    <property type="entry name" value="MAM DOMAIN-CONTAINING PROTEIN"/>
    <property type="match status" value="1"/>
</dbReference>